<dbReference type="EMBL" id="BAABCT010000003">
    <property type="protein sequence ID" value="GAA4070836.1"/>
    <property type="molecule type" value="Genomic_DNA"/>
</dbReference>
<proteinExistence type="predicted"/>
<dbReference type="RefSeq" id="WP_344816123.1">
    <property type="nucleotide sequence ID" value="NZ_BAABCT010000003.1"/>
</dbReference>
<comment type="caution">
    <text evidence="1">The sequence shown here is derived from an EMBL/GenBank/DDBJ whole genome shotgun (WGS) entry which is preliminary data.</text>
</comment>
<gene>
    <name evidence="1" type="ORF">GCM10022389_15070</name>
</gene>
<name>A0ABP7VN26_9FLAO</name>
<evidence type="ECO:0008006" key="3">
    <source>
        <dbReference type="Google" id="ProtNLM"/>
    </source>
</evidence>
<accession>A0ABP7VN26</accession>
<reference evidence="2" key="1">
    <citation type="journal article" date="2019" name="Int. J. Syst. Evol. Microbiol.">
        <title>The Global Catalogue of Microorganisms (GCM) 10K type strain sequencing project: providing services to taxonomists for standard genome sequencing and annotation.</title>
        <authorList>
            <consortium name="The Broad Institute Genomics Platform"/>
            <consortium name="The Broad Institute Genome Sequencing Center for Infectious Disease"/>
            <person name="Wu L."/>
            <person name="Ma J."/>
        </authorList>
    </citation>
    <scope>NUCLEOTIDE SEQUENCE [LARGE SCALE GENOMIC DNA]</scope>
    <source>
        <strain evidence="2">JCM 17069</strain>
    </source>
</reference>
<evidence type="ECO:0000313" key="2">
    <source>
        <dbReference type="Proteomes" id="UP001500367"/>
    </source>
</evidence>
<dbReference type="Proteomes" id="UP001500367">
    <property type="component" value="Unassembled WGS sequence"/>
</dbReference>
<keyword evidence="2" id="KW-1185">Reference proteome</keyword>
<evidence type="ECO:0000313" key="1">
    <source>
        <dbReference type="EMBL" id="GAA4070836.1"/>
    </source>
</evidence>
<sequence length="107" mass="12568">MIEKPLTKISGKPQEDDNRLEKNVKEMLSKTYTNSNFEQTKENLSNESECLHCQLKNTINSEHEYDIHQSVCNDCKKDFWLITGSLTDYFKKKEQSKINITDFLIFA</sequence>
<organism evidence="1 2">
    <name type="scientific">Flavobacterium cheonanense</name>
    <dbReference type="NCBI Taxonomy" id="706183"/>
    <lineage>
        <taxon>Bacteria</taxon>
        <taxon>Pseudomonadati</taxon>
        <taxon>Bacteroidota</taxon>
        <taxon>Flavobacteriia</taxon>
        <taxon>Flavobacteriales</taxon>
        <taxon>Flavobacteriaceae</taxon>
        <taxon>Flavobacterium</taxon>
    </lineage>
</organism>
<protein>
    <recommendedName>
        <fullName evidence="3">Transcription factor zinc-finger domain-containing protein</fullName>
    </recommendedName>
</protein>